<sequence>MAPKFAIASLSLGNCAYHQLPTKIRVAASLGYDGIEIFIPDFEAFVEEVRTKDLHHDLFPHGKPPTEESLEIACAKAIASLCDSLNIAIPVLQPLRGFENFTSSNSLGGGGLPAALAEAERWIRLMPHLNTPLLLVCSNHIEPEDHPFAPFNPADTRVPSFSMDAEPRTTPPGPAPSSFFPAPTQEQLSTYLDTQVDAFRALGKLAARYGVRVGYEPLAWGTVVDNWEQVWDVVRRVGRENVGIIFDSFNFLGNQYADPTVSPTFLRNPASCSQTRIPAAPPSSPDMPVPRPHVSLTAHLQPQHATHDALLQNLALLGRTVPAHKIFLYQLADAAPPSSPPATIASAPRAPARMTWSRAARLFPSEDARGAWLPVTDMSLALVEAGYPAAAHYTCGDEEDAWWSLEVFNASLKDPRAECVPEHAARGIAGLRTLWERVCAGVREAGAGDESVGSPSPTPSQDSSGSEDSGRSALSTSDSEASDEIPTPPSEAASTEWSLGRATAKLADGCIVG</sequence>
<evidence type="ECO:0000313" key="4">
    <source>
        <dbReference type="Proteomes" id="UP001221757"/>
    </source>
</evidence>
<reference evidence="3" key="1">
    <citation type="submission" date="2023-03" db="EMBL/GenBank/DDBJ databases">
        <title>Massive genome expansion in bonnet fungi (Mycena s.s.) driven by repeated elements and novel gene families across ecological guilds.</title>
        <authorList>
            <consortium name="Lawrence Berkeley National Laboratory"/>
            <person name="Harder C.B."/>
            <person name="Miyauchi S."/>
            <person name="Viragh M."/>
            <person name="Kuo A."/>
            <person name="Thoen E."/>
            <person name="Andreopoulos B."/>
            <person name="Lu D."/>
            <person name="Skrede I."/>
            <person name="Drula E."/>
            <person name="Henrissat B."/>
            <person name="Morin E."/>
            <person name="Kohler A."/>
            <person name="Barry K."/>
            <person name="LaButti K."/>
            <person name="Morin E."/>
            <person name="Salamov A."/>
            <person name="Lipzen A."/>
            <person name="Mereny Z."/>
            <person name="Hegedus B."/>
            <person name="Baldrian P."/>
            <person name="Stursova M."/>
            <person name="Weitz H."/>
            <person name="Taylor A."/>
            <person name="Grigoriev I.V."/>
            <person name="Nagy L.G."/>
            <person name="Martin F."/>
            <person name="Kauserud H."/>
        </authorList>
    </citation>
    <scope>NUCLEOTIDE SEQUENCE</scope>
    <source>
        <strain evidence="3">CBHHK067</strain>
    </source>
</reference>
<organism evidence="3 4">
    <name type="scientific">Mycena rosella</name>
    <name type="common">Pink bonnet</name>
    <name type="synonym">Agaricus rosellus</name>
    <dbReference type="NCBI Taxonomy" id="1033263"/>
    <lineage>
        <taxon>Eukaryota</taxon>
        <taxon>Fungi</taxon>
        <taxon>Dikarya</taxon>
        <taxon>Basidiomycota</taxon>
        <taxon>Agaricomycotina</taxon>
        <taxon>Agaricomycetes</taxon>
        <taxon>Agaricomycetidae</taxon>
        <taxon>Agaricales</taxon>
        <taxon>Marasmiineae</taxon>
        <taxon>Mycenaceae</taxon>
        <taxon>Mycena</taxon>
    </lineage>
</organism>
<dbReference type="PANTHER" id="PTHR12110:SF21">
    <property type="entry name" value="XYLOSE ISOMERASE-LIKE TIM BARREL DOMAIN-CONTAINING PROTEIN"/>
    <property type="match status" value="1"/>
</dbReference>
<gene>
    <name evidence="3" type="ORF">B0H17DRAFT_1038140</name>
</gene>
<proteinExistence type="predicted"/>
<evidence type="ECO:0000313" key="3">
    <source>
        <dbReference type="EMBL" id="KAJ7705495.1"/>
    </source>
</evidence>
<name>A0AAD7M8D2_MYCRO</name>
<dbReference type="SUPFAM" id="SSF51658">
    <property type="entry name" value="Xylose isomerase-like"/>
    <property type="match status" value="1"/>
</dbReference>
<dbReference type="Pfam" id="PF01261">
    <property type="entry name" value="AP_endonuc_2"/>
    <property type="match status" value="1"/>
</dbReference>
<feature type="region of interest" description="Disordered" evidence="1">
    <location>
        <begin position="446"/>
        <end position="499"/>
    </location>
</feature>
<accession>A0AAD7M8D2</accession>
<feature type="compositionally biased region" description="Polar residues" evidence="1">
    <location>
        <begin position="453"/>
        <end position="479"/>
    </location>
</feature>
<dbReference type="Proteomes" id="UP001221757">
    <property type="component" value="Unassembled WGS sequence"/>
</dbReference>
<dbReference type="InterPro" id="IPR050312">
    <property type="entry name" value="IolE/XylAMocC-like"/>
</dbReference>
<comment type="caution">
    <text evidence="3">The sequence shown here is derived from an EMBL/GenBank/DDBJ whole genome shotgun (WGS) entry which is preliminary data.</text>
</comment>
<dbReference type="AlphaFoldDB" id="A0AAD7M8D2"/>
<evidence type="ECO:0000259" key="2">
    <source>
        <dbReference type="Pfam" id="PF01261"/>
    </source>
</evidence>
<feature type="domain" description="Xylose isomerase-like TIM barrel" evidence="2">
    <location>
        <begin position="25"/>
        <end position="257"/>
    </location>
</feature>
<evidence type="ECO:0000256" key="1">
    <source>
        <dbReference type="SAM" id="MobiDB-lite"/>
    </source>
</evidence>
<dbReference type="InterPro" id="IPR013022">
    <property type="entry name" value="Xyl_isomerase-like_TIM-brl"/>
</dbReference>
<dbReference type="Gene3D" id="3.20.20.150">
    <property type="entry name" value="Divalent-metal-dependent TIM barrel enzymes"/>
    <property type="match status" value="1"/>
</dbReference>
<keyword evidence="4" id="KW-1185">Reference proteome</keyword>
<protein>
    <submittedName>
        <fullName evidence="3">Xylose isomerase-like protein</fullName>
    </submittedName>
</protein>
<dbReference type="InterPro" id="IPR036237">
    <property type="entry name" value="Xyl_isomerase-like_sf"/>
</dbReference>
<keyword evidence="3" id="KW-0413">Isomerase</keyword>
<dbReference type="GO" id="GO:0016853">
    <property type="term" value="F:isomerase activity"/>
    <property type="evidence" value="ECO:0007669"/>
    <property type="project" value="UniProtKB-KW"/>
</dbReference>
<dbReference type="PANTHER" id="PTHR12110">
    <property type="entry name" value="HYDROXYPYRUVATE ISOMERASE"/>
    <property type="match status" value="1"/>
</dbReference>
<dbReference type="EMBL" id="JARKIE010000008">
    <property type="protein sequence ID" value="KAJ7705495.1"/>
    <property type="molecule type" value="Genomic_DNA"/>
</dbReference>